<evidence type="ECO:0000313" key="7">
    <source>
        <dbReference type="EMBL" id="MBW4671173.1"/>
    </source>
</evidence>
<dbReference type="GO" id="GO:0005886">
    <property type="term" value="C:plasma membrane"/>
    <property type="evidence" value="ECO:0007669"/>
    <property type="project" value="UniProtKB-SubCell"/>
</dbReference>
<evidence type="ECO:0000256" key="4">
    <source>
        <dbReference type="ARBA" id="ARBA00022989"/>
    </source>
</evidence>
<proteinExistence type="predicted"/>
<accession>A0A951UUZ7</accession>
<comment type="subcellular location">
    <subcellularLocation>
        <location evidence="1">Cell membrane</location>
        <topology evidence="1">Multi-pass membrane protein</topology>
    </subcellularLocation>
</comment>
<keyword evidence="2" id="KW-1003">Cell membrane</keyword>
<evidence type="ECO:0000256" key="5">
    <source>
        <dbReference type="ARBA" id="ARBA00023136"/>
    </source>
</evidence>
<reference evidence="7" key="2">
    <citation type="journal article" date="2022" name="Microbiol. Resour. Announc.">
        <title>Metagenome Sequencing to Explore Phylogenomics of Terrestrial Cyanobacteria.</title>
        <authorList>
            <person name="Ward R.D."/>
            <person name="Stajich J.E."/>
            <person name="Johansen J.R."/>
            <person name="Huntemann M."/>
            <person name="Clum A."/>
            <person name="Foster B."/>
            <person name="Foster B."/>
            <person name="Roux S."/>
            <person name="Palaniappan K."/>
            <person name="Varghese N."/>
            <person name="Mukherjee S."/>
            <person name="Reddy T.B.K."/>
            <person name="Daum C."/>
            <person name="Copeland A."/>
            <person name="Chen I.A."/>
            <person name="Ivanova N.N."/>
            <person name="Kyrpides N.C."/>
            <person name="Shapiro N."/>
            <person name="Eloe-Fadrosh E.A."/>
            <person name="Pietrasiak N."/>
        </authorList>
    </citation>
    <scope>NUCLEOTIDE SEQUENCE</scope>
    <source>
        <strain evidence="7">GSE-NOS-MK-12-04C</strain>
    </source>
</reference>
<sequence>MFMYQLNEITNDMMRHRKSIENGTMDFLFISMFQYYKEKGYDGFNIGLFVLSGVGETTQSQRLDKILRYLSEHLKRFYNFQGFHVCKDKFNPRWKPRYLVYSSLRGLPDVVVAIIRADSGDRLLDYLKPGS</sequence>
<dbReference type="GO" id="GO:0016755">
    <property type="term" value="F:aminoacyltransferase activity"/>
    <property type="evidence" value="ECO:0007669"/>
    <property type="project" value="TreeGrafter"/>
</dbReference>
<dbReference type="PANTHER" id="PTHR34697">
    <property type="entry name" value="PHOSPHATIDYLGLYCEROL LYSYLTRANSFERASE"/>
    <property type="match status" value="1"/>
</dbReference>
<evidence type="ECO:0000259" key="6">
    <source>
        <dbReference type="Pfam" id="PF09924"/>
    </source>
</evidence>
<feature type="domain" description="Phosphatidylglycerol lysyltransferase C-terminal" evidence="6">
    <location>
        <begin position="7"/>
        <end position="101"/>
    </location>
</feature>
<dbReference type="Pfam" id="PF09924">
    <property type="entry name" value="LPG_synthase_C"/>
    <property type="match status" value="1"/>
</dbReference>
<keyword evidence="4" id="KW-1133">Transmembrane helix</keyword>
<reference evidence="7" key="1">
    <citation type="submission" date="2021-05" db="EMBL/GenBank/DDBJ databases">
        <authorList>
            <person name="Pietrasiak N."/>
            <person name="Ward R."/>
            <person name="Stajich J.E."/>
            <person name="Kurbessoian T."/>
        </authorList>
    </citation>
    <scope>NUCLEOTIDE SEQUENCE</scope>
    <source>
        <strain evidence="7">GSE-NOS-MK-12-04C</strain>
    </source>
</reference>
<gene>
    <name evidence="7" type="ORF">KME60_28060</name>
</gene>
<dbReference type="InterPro" id="IPR024320">
    <property type="entry name" value="LPG_synthase_C"/>
</dbReference>
<comment type="caution">
    <text evidence="7">The sequence shown here is derived from an EMBL/GenBank/DDBJ whole genome shotgun (WGS) entry which is preliminary data.</text>
</comment>
<dbReference type="EMBL" id="JAHHGZ010000040">
    <property type="protein sequence ID" value="MBW4671173.1"/>
    <property type="molecule type" value="Genomic_DNA"/>
</dbReference>
<protein>
    <submittedName>
        <fullName evidence="7">DUF2156 domain-containing protein</fullName>
    </submittedName>
</protein>
<keyword evidence="5" id="KW-0472">Membrane</keyword>
<dbReference type="PANTHER" id="PTHR34697:SF2">
    <property type="entry name" value="PHOSPHATIDYLGLYCEROL LYSYLTRANSFERASE"/>
    <property type="match status" value="1"/>
</dbReference>
<evidence type="ECO:0000256" key="2">
    <source>
        <dbReference type="ARBA" id="ARBA00022475"/>
    </source>
</evidence>
<dbReference type="AlphaFoldDB" id="A0A951UUZ7"/>
<dbReference type="InterPro" id="IPR051211">
    <property type="entry name" value="PG_lysyltransferase"/>
</dbReference>
<evidence type="ECO:0000256" key="1">
    <source>
        <dbReference type="ARBA" id="ARBA00004651"/>
    </source>
</evidence>
<evidence type="ECO:0000313" key="8">
    <source>
        <dbReference type="Proteomes" id="UP000729701"/>
    </source>
</evidence>
<keyword evidence="3" id="KW-0812">Transmembrane</keyword>
<organism evidence="7 8">
    <name type="scientific">Cyanomargarita calcarea GSE-NOS-MK-12-04C</name>
    <dbReference type="NCBI Taxonomy" id="2839659"/>
    <lineage>
        <taxon>Bacteria</taxon>
        <taxon>Bacillati</taxon>
        <taxon>Cyanobacteriota</taxon>
        <taxon>Cyanophyceae</taxon>
        <taxon>Nostocales</taxon>
        <taxon>Cyanomargaritaceae</taxon>
        <taxon>Cyanomargarita</taxon>
    </lineage>
</organism>
<evidence type="ECO:0000256" key="3">
    <source>
        <dbReference type="ARBA" id="ARBA00022692"/>
    </source>
</evidence>
<dbReference type="GO" id="GO:0055091">
    <property type="term" value="P:phospholipid homeostasis"/>
    <property type="evidence" value="ECO:0007669"/>
    <property type="project" value="TreeGrafter"/>
</dbReference>
<name>A0A951UUZ7_9CYAN</name>
<dbReference type="Proteomes" id="UP000729701">
    <property type="component" value="Unassembled WGS sequence"/>
</dbReference>